<evidence type="ECO:0000256" key="8">
    <source>
        <dbReference type="ARBA" id="ARBA00022723"/>
    </source>
</evidence>
<evidence type="ECO:0000256" key="5">
    <source>
        <dbReference type="ARBA" id="ARBA00022448"/>
    </source>
</evidence>
<evidence type="ECO:0000256" key="14">
    <source>
        <dbReference type="ARBA" id="ARBA00024146"/>
    </source>
</evidence>
<keyword evidence="20" id="KW-1185">Reference proteome</keyword>
<dbReference type="OrthoDB" id="75724at2759"/>
<dbReference type="Pfam" id="PF03765">
    <property type="entry name" value="CRAL_TRIO_N"/>
    <property type="match status" value="1"/>
</dbReference>
<dbReference type="GO" id="GO:0043001">
    <property type="term" value="P:Golgi to plasma membrane protein transport"/>
    <property type="evidence" value="ECO:0007669"/>
    <property type="project" value="TreeGrafter"/>
</dbReference>
<keyword evidence="9 16" id="KW-0256">Endoplasmic reticulum</keyword>
<keyword evidence="12 16" id="KW-0445">Lipid transport</keyword>
<feature type="compositionally biased region" description="Low complexity" evidence="17">
    <location>
        <begin position="81"/>
        <end position="91"/>
    </location>
</feature>
<evidence type="ECO:0000256" key="7">
    <source>
        <dbReference type="ARBA" id="ARBA00022617"/>
    </source>
</evidence>
<keyword evidence="11" id="KW-0408">Iron</keyword>
<evidence type="ECO:0000256" key="10">
    <source>
        <dbReference type="ARBA" id="ARBA00022848"/>
    </source>
</evidence>
<accession>A0A507QR07</accession>
<evidence type="ECO:0000259" key="18">
    <source>
        <dbReference type="PROSITE" id="PS50191"/>
    </source>
</evidence>
<feature type="region of interest" description="Disordered" evidence="17">
    <location>
        <begin position="395"/>
        <end position="455"/>
    </location>
</feature>
<evidence type="ECO:0000256" key="9">
    <source>
        <dbReference type="ARBA" id="ARBA00022824"/>
    </source>
</evidence>
<dbReference type="EMBL" id="VIFY01000115">
    <property type="protein sequence ID" value="TQB70273.1"/>
    <property type="molecule type" value="Genomic_DNA"/>
</dbReference>
<dbReference type="PROSITE" id="PS50191">
    <property type="entry name" value="CRAL_TRIO"/>
    <property type="match status" value="1"/>
</dbReference>
<dbReference type="InterPro" id="IPR036865">
    <property type="entry name" value="CRAL-TRIO_dom_sf"/>
</dbReference>
<protein>
    <recommendedName>
        <fullName evidence="4 16">Phosphatidylinositol transfer protein SFH5</fullName>
        <shortName evidence="16">PITP SFH5</shortName>
    </recommendedName>
</protein>
<sequence length="455" mass="49295">MSEQPAADKPAATPAAEASATATETSAAVPESQPTEKQPQEEATPVANGDAKPTTEQDAPALAPAPASTAEVAGDAKAPEESAANAAPAAEKAVEAEPKKQEEEAKPAATEEQPAAEAEKKPDYLTKNPALSQFFERLSAILSKTEHGEMWGVPLKVDYNDIPTINILIKFLRANEGNVKLAEEQLTKALEWRKKMDPVALLEKGSYNAEKFDGLGYKTIYKNDDGKDIVVTWNIYGSVNSDVTFGNLDEFLKWRVALMELAIKDLKLGEATSVLDYTGEDPYQMIQVHDYQNVSFLRMNPNARSASRKTIEVFSTAYPELLKEKFFVNVPAIMGWMFAAMKVFLSKNTTRKFHPISNGANLAREFPASLAKLLPKVYGGQGPDLKGNAETVKLEAPVKESSANSEAPKEEPAKEDKKPEAPQEVAKEESKAEETKGQPATTETAVAAPEAAEAK</sequence>
<keyword evidence="10 16" id="KW-0492">Microsome</keyword>
<dbReference type="SUPFAM" id="SSF46938">
    <property type="entry name" value="CRAL/TRIO N-terminal domain"/>
    <property type="match status" value="1"/>
</dbReference>
<dbReference type="SMART" id="SM00516">
    <property type="entry name" value="SEC14"/>
    <property type="match status" value="1"/>
</dbReference>
<comment type="similarity">
    <text evidence="3 16">Belongs to the SFH5 family.</text>
</comment>
<name>A0A507QR07_MONPU</name>
<feature type="region of interest" description="Disordered" evidence="17">
    <location>
        <begin position="1"/>
        <end position="124"/>
    </location>
</feature>
<dbReference type="Proteomes" id="UP000319663">
    <property type="component" value="Unassembled WGS sequence"/>
</dbReference>
<keyword evidence="8" id="KW-0479">Metal-binding</keyword>
<feature type="compositionally biased region" description="Basic and acidic residues" evidence="17">
    <location>
        <begin position="407"/>
        <end position="436"/>
    </location>
</feature>
<comment type="cofactor">
    <cofactor evidence="1">
        <name>heme b</name>
        <dbReference type="ChEBI" id="CHEBI:60344"/>
    </cofactor>
</comment>
<dbReference type="GO" id="GO:0017157">
    <property type="term" value="P:regulation of exocytosis"/>
    <property type="evidence" value="ECO:0007669"/>
    <property type="project" value="TreeGrafter"/>
</dbReference>
<dbReference type="CDD" id="cd00170">
    <property type="entry name" value="SEC14"/>
    <property type="match status" value="1"/>
</dbReference>
<keyword evidence="7" id="KW-0349">Heme</keyword>
<dbReference type="GO" id="GO:0046872">
    <property type="term" value="F:metal ion binding"/>
    <property type="evidence" value="ECO:0007669"/>
    <property type="project" value="UniProtKB-KW"/>
</dbReference>
<dbReference type="GO" id="GO:0005789">
    <property type="term" value="C:endoplasmic reticulum membrane"/>
    <property type="evidence" value="ECO:0007669"/>
    <property type="project" value="UniProtKB-SubCell"/>
</dbReference>
<evidence type="ECO:0000256" key="6">
    <source>
        <dbReference type="ARBA" id="ARBA00022490"/>
    </source>
</evidence>
<dbReference type="PANTHER" id="PTHR47669:SF1">
    <property type="entry name" value="PHOSPHATIDYLINOSITOL TRANSFER PROTEIN SFH5"/>
    <property type="match status" value="1"/>
</dbReference>
<comment type="function">
    <text evidence="15">Non-classical phosphatidylinositol (PtdIns) transfer protein (PITP), which exhibits PtdIns-binding/transfer activity in the absence of detectable PtdCho-binding/transfer activity. Regulates PtdIns(4,5)P2 homeostasis at the plasma membrane. Heme-binding protein that may play a role in organic oxidant-induced stress responses.</text>
</comment>
<evidence type="ECO:0000256" key="11">
    <source>
        <dbReference type="ARBA" id="ARBA00023004"/>
    </source>
</evidence>
<feature type="compositionally biased region" description="Low complexity" evidence="17">
    <location>
        <begin position="439"/>
        <end position="455"/>
    </location>
</feature>
<evidence type="ECO:0000256" key="15">
    <source>
        <dbReference type="ARBA" id="ARBA00024180"/>
    </source>
</evidence>
<keyword evidence="5 16" id="KW-0813">Transport</keyword>
<dbReference type="GO" id="GO:0032541">
    <property type="term" value="C:cortical endoplasmic reticulum"/>
    <property type="evidence" value="ECO:0007669"/>
    <property type="project" value="TreeGrafter"/>
</dbReference>
<evidence type="ECO:0000256" key="16">
    <source>
        <dbReference type="RuleBase" id="RU367059"/>
    </source>
</evidence>
<evidence type="ECO:0000256" key="17">
    <source>
        <dbReference type="SAM" id="MobiDB-lite"/>
    </source>
</evidence>
<dbReference type="InterPro" id="IPR042938">
    <property type="entry name" value="Sfh5"/>
</dbReference>
<dbReference type="Gene3D" id="3.40.525.10">
    <property type="entry name" value="CRAL-TRIO lipid binding domain"/>
    <property type="match status" value="1"/>
</dbReference>
<feature type="compositionally biased region" description="Low complexity" evidence="17">
    <location>
        <begin position="1"/>
        <end position="32"/>
    </location>
</feature>
<feature type="compositionally biased region" description="Basic and acidic residues" evidence="17">
    <location>
        <begin position="92"/>
        <end position="106"/>
    </location>
</feature>
<evidence type="ECO:0000256" key="4">
    <source>
        <dbReference type="ARBA" id="ARBA00018320"/>
    </source>
</evidence>
<dbReference type="Pfam" id="PF00650">
    <property type="entry name" value="CRAL_TRIO"/>
    <property type="match status" value="1"/>
</dbReference>
<feature type="compositionally biased region" description="Low complexity" evidence="17">
    <location>
        <begin position="107"/>
        <end position="116"/>
    </location>
</feature>
<keyword evidence="6 16" id="KW-0963">Cytoplasm</keyword>
<evidence type="ECO:0000313" key="20">
    <source>
        <dbReference type="Proteomes" id="UP000319663"/>
    </source>
</evidence>
<feature type="domain" description="CRAL-TRIO" evidence="18">
    <location>
        <begin position="215"/>
        <end position="386"/>
    </location>
</feature>
<evidence type="ECO:0000256" key="13">
    <source>
        <dbReference type="ARBA" id="ARBA00023136"/>
    </source>
</evidence>
<dbReference type="GO" id="GO:0005886">
    <property type="term" value="C:plasma membrane"/>
    <property type="evidence" value="ECO:0007669"/>
    <property type="project" value="TreeGrafter"/>
</dbReference>
<feature type="compositionally biased region" description="Low complexity" evidence="17">
    <location>
        <begin position="59"/>
        <end position="73"/>
    </location>
</feature>
<reference evidence="19 20" key="1">
    <citation type="submission" date="2019-06" db="EMBL/GenBank/DDBJ databases">
        <title>Wine fermentation using esterase from Monascus purpureus.</title>
        <authorList>
            <person name="Geng C."/>
            <person name="Zhang Y."/>
        </authorList>
    </citation>
    <scope>NUCLEOTIDE SEQUENCE [LARGE SCALE GENOMIC DNA]</scope>
    <source>
        <strain evidence="19">HQ1</strain>
    </source>
</reference>
<dbReference type="AlphaFoldDB" id="A0A507QR07"/>
<evidence type="ECO:0000256" key="3">
    <source>
        <dbReference type="ARBA" id="ARBA00006667"/>
    </source>
</evidence>
<dbReference type="InterPro" id="IPR011074">
    <property type="entry name" value="CRAL/TRIO_N_dom"/>
</dbReference>
<keyword evidence="13 16" id="KW-0472">Membrane</keyword>
<proteinExistence type="inferred from homology"/>
<organism evidence="19 20">
    <name type="scientific">Monascus purpureus</name>
    <name type="common">Red mold</name>
    <name type="synonym">Monascus anka</name>
    <dbReference type="NCBI Taxonomy" id="5098"/>
    <lineage>
        <taxon>Eukaryota</taxon>
        <taxon>Fungi</taxon>
        <taxon>Dikarya</taxon>
        <taxon>Ascomycota</taxon>
        <taxon>Pezizomycotina</taxon>
        <taxon>Eurotiomycetes</taxon>
        <taxon>Eurotiomycetidae</taxon>
        <taxon>Eurotiales</taxon>
        <taxon>Aspergillaceae</taxon>
        <taxon>Monascus</taxon>
    </lineage>
</organism>
<dbReference type="GO" id="GO:0005829">
    <property type="term" value="C:cytosol"/>
    <property type="evidence" value="ECO:0007669"/>
    <property type="project" value="TreeGrafter"/>
</dbReference>
<dbReference type="PANTHER" id="PTHR47669">
    <property type="entry name" value="PHOSPHATIDYLINOSITOL TRANSFER PROTEIN SFH5"/>
    <property type="match status" value="1"/>
</dbReference>
<dbReference type="FunFam" id="3.40.525.10:FF:000017">
    <property type="entry name" value="Phosphatidylinositol transfer protein sfh5"/>
    <property type="match status" value="1"/>
</dbReference>
<comment type="caution">
    <text evidence="19">The sequence shown here is derived from an EMBL/GenBank/DDBJ whole genome shotgun (WGS) entry which is preliminary data.</text>
</comment>
<evidence type="ECO:0000256" key="12">
    <source>
        <dbReference type="ARBA" id="ARBA00023055"/>
    </source>
</evidence>
<dbReference type="SUPFAM" id="SSF52087">
    <property type="entry name" value="CRAL/TRIO domain"/>
    <property type="match status" value="1"/>
</dbReference>
<comment type="catalytic activity">
    <reaction evidence="14">
        <text>a 1,2-diacyl-sn-glycero-3-phospho-(1D-myo-inositol)(in) = a 1,2-diacyl-sn-glycero-3-phospho-(1D-myo-inositol)(out)</text>
        <dbReference type="Rhea" id="RHEA:38691"/>
        <dbReference type="ChEBI" id="CHEBI:57880"/>
    </reaction>
    <physiologicalReaction direction="left-to-right" evidence="14">
        <dbReference type="Rhea" id="RHEA:38692"/>
    </physiologicalReaction>
</comment>
<dbReference type="InterPro" id="IPR001251">
    <property type="entry name" value="CRAL-TRIO_dom"/>
</dbReference>
<evidence type="ECO:0000256" key="2">
    <source>
        <dbReference type="ARBA" id="ARBA00004406"/>
    </source>
</evidence>
<evidence type="ECO:0000313" key="19">
    <source>
        <dbReference type="EMBL" id="TQB70273.1"/>
    </source>
</evidence>
<gene>
    <name evidence="19" type="primary">SFH5</name>
    <name evidence="19" type="ORF">MPDQ_000731</name>
</gene>
<evidence type="ECO:0000256" key="1">
    <source>
        <dbReference type="ARBA" id="ARBA00001970"/>
    </source>
</evidence>
<dbReference type="InterPro" id="IPR036273">
    <property type="entry name" value="CRAL/TRIO_N_dom_sf"/>
</dbReference>
<dbReference type="GO" id="GO:0008526">
    <property type="term" value="F:phosphatidylinositol transfer activity"/>
    <property type="evidence" value="ECO:0007669"/>
    <property type="project" value="UniProtKB-UniRule"/>
</dbReference>
<comment type="subcellular location">
    <subcellularLocation>
        <location evidence="16">Cytoplasm</location>
    </subcellularLocation>
    <subcellularLocation>
        <location evidence="2 16">Endoplasmic reticulum membrane</location>
        <topology evidence="2 16">Peripheral membrane protein</topology>
    </subcellularLocation>
    <subcellularLocation>
        <location evidence="16">Microsome membrane</location>
        <topology evidence="16">Peripheral membrane protein</topology>
    </subcellularLocation>
</comment>
<dbReference type="STRING" id="5098.A0A507QR07"/>